<dbReference type="AlphaFoldDB" id="B8D3K5"/>
<dbReference type="CDD" id="cd07391">
    <property type="entry name" value="MPP_PF1019"/>
    <property type="match status" value="1"/>
</dbReference>
<dbReference type="RefSeq" id="WP_012608028.1">
    <property type="nucleotide sequence ID" value="NC_011766.1"/>
</dbReference>
<name>B8D3K5_DESA1</name>
<dbReference type="PANTHER" id="PTHR39323:SF1">
    <property type="entry name" value="BLR1149 PROTEIN"/>
    <property type="match status" value="1"/>
</dbReference>
<dbReference type="SUPFAM" id="SSF56300">
    <property type="entry name" value="Metallo-dependent phosphatases"/>
    <property type="match status" value="1"/>
</dbReference>
<dbReference type="Proteomes" id="UP000006903">
    <property type="component" value="Chromosome"/>
</dbReference>
<dbReference type="eggNOG" id="arCOG01150">
    <property type="taxonomic scope" value="Archaea"/>
</dbReference>
<feature type="domain" description="Calcineurin-like phosphoesterase" evidence="1">
    <location>
        <begin position="29"/>
        <end position="165"/>
    </location>
</feature>
<organism evidence="2 3">
    <name type="scientific">Desulfurococcus amylolyticus (strain DSM 18924 / JCM 16383 / VKM B-2413 / 1221n)</name>
    <name type="common">Desulfurococcus kamchatkensis</name>
    <dbReference type="NCBI Taxonomy" id="490899"/>
    <lineage>
        <taxon>Archaea</taxon>
        <taxon>Thermoproteota</taxon>
        <taxon>Thermoprotei</taxon>
        <taxon>Desulfurococcales</taxon>
        <taxon>Desulfurococcaceae</taxon>
        <taxon>Desulfurococcus</taxon>
    </lineage>
</organism>
<gene>
    <name evidence="2" type="ordered locus">DKAM_0360</name>
</gene>
<dbReference type="Gene3D" id="3.60.21.10">
    <property type="match status" value="1"/>
</dbReference>
<dbReference type="KEGG" id="dka:DKAM_0360"/>
<dbReference type="HOGENOM" id="CLU_075478_0_1_2"/>
<protein>
    <submittedName>
        <fullName evidence="2">Metallophosphoesterase</fullName>
    </submittedName>
</protein>
<sequence>MVLRPIVKEVDTGIYVVAGTPFLYISPSRTLLMADLHLGFEEAASRGLIYSLRGSSGYGGIFIPRIQLKRVLQYLDQVSQVITIDKIVINGDLKHAFDRLLRQEREEVGELVKRIRDIGVKEVEVVRGNHDNFIKPVLKKLEVEFVDSIEVVVNNKKVLLVHGHEYVDTSGKDIVIIGHEHPSLRCFGAYRFPVFMKIPLETGGILIIMPAAGPYHPGINASINREEYLSPIVRRHAILENASLITWLNLGSAEPITGQLLESIPTRGILDVDGFLLKNMEIAVLEFKDIEIAHVLCTPG</sequence>
<dbReference type="InterPro" id="IPR029052">
    <property type="entry name" value="Metallo-depent_PP-like"/>
</dbReference>
<proteinExistence type="predicted"/>
<evidence type="ECO:0000313" key="3">
    <source>
        <dbReference type="Proteomes" id="UP000006903"/>
    </source>
</evidence>
<dbReference type="GeneID" id="7170618"/>
<reference evidence="2 3" key="1">
    <citation type="journal article" date="2009" name="J. Bacteriol.">
        <title>Complete genome sequence of the anaerobic, protein-degrading hyperthermophilic crenarchaeon Desulfurococcus kamchatkensis.</title>
        <authorList>
            <person name="Ravin N.V."/>
            <person name="Mardanov A.V."/>
            <person name="Beletsky A.V."/>
            <person name="Kublanov I.V."/>
            <person name="Kolganova T.V."/>
            <person name="Lebedinsky A.V."/>
            <person name="Chernyh N.A."/>
            <person name="Bonch-Osmolovskaya E.A."/>
            <person name="Skryabin K.G."/>
        </authorList>
    </citation>
    <scope>NUCLEOTIDE SEQUENCE [LARGE SCALE GENOMIC DNA]</scope>
    <source>
        <strain evidence="3">DSM 18924 / JCM 16383 / VKM B-2413 / 1221n</strain>
    </source>
</reference>
<dbReference type="EMBL" id="CP001140">
    <property type="protein sequence ID" value="ACL10686.1"/>
    <property type="molecule type" value="Genomic_DNA"/>
</dbReference>
<dbReference type="Pfam" id="PF00149">
    <property type="entry name" value="Metallophos"/>
    <property type="match status" value="1"/>
</dbReference>
<evidence type="ECO:0000313" key="2">
    <source>
        <dbReference type="EMBL" id="ACL10686.1"/>
    </source>
</evidence>
<evidence type="ECO:0000259" key="1">
    <source>
        <dbReference type="Pfam" id="PF00149"/>
    </source>
</evidence>
<dbReference type="GO" id="GO:0016787">
    <property type="term" value="F:hydrolase activity"/>
    <property type="evidence" value="ECO:0007669"/>
    <property type="project" value="InterPro"/>
</dbReference>
<accession>B8D3K5</accession>
<dbReference type="PANTHER" id="PTHR39323">
    <property type="entry name" value="BLR1149 PROTEIN"/>
    <property type="match status" value="1"/>
</dbReference>
<dbReference type="STRING" id="490899.DKAM_0360"/>
<dbReference type="InterPro" id="IPR004843">
    <property type="entry name" value="Calcineurin-like_PHP"/>
</dbReference>